<evidence type="ECO:0000313" key="2">
    <source>
        <dbReference type="Proteomes" id="UP000265520"/>
    </source>
</evidence>
<name>A0A392VSP1_9FABA</name>
<proteinExistence type="predicted"/>
<dbReference type="EMBL" id="LXQA011268339">
    <property type="protein sequence ID" value="MCI91296.1"/>
    <property type="molecule type" value="Genomic_DNA"/>
</dbReference>
<dbReference type="Proteomes" id="UP000265520">
    <property type="component" value="Unassembled WGS sequence"/>
</dbReference>
<dbReference type="AlphaFoldDB" id="A0A392VSP1"/>
<accession>A0A392VSP1</accession>
<protein>
    <submittedName>
        <fullName evidence="1">Uncharacterized protein</fullName>
    </submittedName>
</protein>
<keyword evidence="2" id="KW-1185">Reference proteome</keyword>
<organism evidence="1 2">
    <name type="scientific">Trifolium medium</name>
    <dbReference type="NCBI Taxonomy" id="97028"/>
    <lineage>
        <taxon>Eukaryota</taxon>
        <taxon>Viridiplantae</taxon>
        <taxon>Streptophyta</taxon>
        <taxon>Embryophyta</taxon>
        <taxon>Tracheophyta</taxon>
        <taxon>Spermatophyta</taxon>
        <taxon>Magnoliopsida</taxon>
        <taxon>eudicotyledons</taxon>
        <taxon>Gunneridae</taxon>
        <taxon>Pentapetalae</taxon>
        <taxon>rosids</taxon>
        <taxon>fabids</taxon>
        <taxon>Fabales</taxon>
        <taxon>Fabaceae</taxon>
        <taxon>Papilionoideae</taxon>
        <taxon>50 kb inversion clade</taxon>
        <taxon>NPAAA clade</taxon>
        <taxon>Hologalegina</taxon>
        <taxon>IRL clade</taxon>
        <taxon>Trifolieae</taxon>
        <taxon>Trifolium</taxon>
    </lineage>
</organism>
<feature type="non-terminal residue" evidence="1">
    <location>
        <position position="1"/>
    </location>
</feature>
<sequence>QLAARQVAQLGTWQTQYDAYRQRDHFSVTELGLEDHEDGVPFHMDPGGSSHS</sequence>
<evidence type="ECO:0000313" key="1">
    <source>
        <dbReference type="EMBL" id="MCI91296.1"/>
    </source>
</evidence>
<reference evidence="1 2" key="1">
    <citation type="journal article" date="2018" name="Front. Plant Sci.">
        <title>Red Clover (Trifolium pratense) and Zigzag Clover (T. medium) - A Picture of Genomic Similarities and Differences.</title>
        <authorList>
            <person name="Dluhosova J."/>
            <person name="Istvanek J."/>
            <person name="Nedelnik J."/>
            <person name="Repkova J."/>
        </authorList>
    </citation>
    <scope>NUCLEOTIDE SEQUENCE [LARGE SCALE GENOMIC DNA]</scope>
    <source>
        <strain evidence="2">cv. 10/8</strain>
        <tissue evidence="1">Leaf</tissue>
    </source>
</reference>
<comment type="caution">
    <text evidence="1">The sequence shown here is derived from an EMBL/GenBank/DDBJ whole genome shotgun (WGS) entry which is preliminary data.</text>
</comment>